<feature type="region of interest" description="Disordered" evidence="5">
    <location>
        <begin position="1"/>
        <end position="68"/>
    </location>
</feature>
<feature type="compositionally biased region" description="Basic and acidic residues" evidence="5">
    <location>
        <begin position="923"/>
        <end position="934"/>
    </location>
</feature>
<feature type="compositionally biased region" description="Low complexity" evidence="5">
    <location>
        <begin position="511"/>
        <end position="533"/>
    </location>
</feature>
<reference evidence="7 8" key="1">
    <citation type="submission" date="2018-05" db="EMBL/GenBank/DDBJ databases">
        <title>Genome sequencing and assembly of the regulated plant pathogen Lachnellula willkommii and related sister species for the development of diagnostic species identification markers.</title>
        <authorList>
            <person name="Giroux E."/>
            <person name="Bilodeau G."/>
        </authorList>
    </citation>
    <scope>NUCLEOTIDE SEQUENCE [LARGE SCALE GENOMIC DNA]</scope>
    <source>
        <strain evidence="7 8">CBS 172.35</strain>
    </source>
</reference>
<dbReference type="InterPro" id="IPR018731">
    <property type="entry name" value="Atg13_N"/>
</dbReference>
<evidence type="ECO:0000256" key="1">
    <source>
        <dbReference type="ARBA" id="ARBA00005246"/>
    </source>
</evidence>
<evidence type="ECO:0000259" key="6">
    <source>
        <dbReference type="Pfam" id="PF10033"/>
    </source>
</evidence>
<feature type="compositionally biased region" description="Polar residues" evidence="5">
    <location>
        <begin position="419"/>
        <end position="432"/>
    </location>
</feature>
<feature type="region of interest" description="Disordered" evidence="5">
    <location>
        <begin position="605"/>
        <end position="693"/>
    </location>
</feature>
<dbReference type="Gene3D" id="3.30.900.10">
    <property type="entry name" value="HORMA domain"/>
    <property type="match status" value="1"/>
</dbReference>
<feature type="domain" description="Autophagy-related protein 13 N-terminal" evidence="6">
    <location>
        <begin position="76"/>
        <end position="315"/>
    </location>
</feature>
<feature type="compositionally biased region" description="Low complexity" evidence="5">
    <location>
        <begin position="554"/>
        <end position="574"/>
    </location>
</feature>
<feature type="compositionally biased region" description="Low complexity" evidence="5">
    <location>
        <begin position="629"/>
        <end position="657"/>
    </location>
</feature>
<feature type="compositionally biased region" description="Low complexity" evidence="5">
    <location>
        <begin position="9"/>
        <end position="26"/>
    </location>
</feature>
<dbReference type="GO" id="GO:0034727">
    <property type="term" value="P:piecemeal microautophagy of the nucleus"/>
    <property type="evidence" value="ECO:0007669"/>
    <property type="project" value="TreeGrafter"/>
</dbReference>
<dbReference type="AlphaFoldDB" id="A0A559MD55"/>
<dbReference type="Gene3D" id="6.10.140.1900">
    <property type="match status" value="1"/>
</dbReference>
<evidence type="ECO:0000256" key="5">
    <source>
        <dbReference type="SAM" id="MobiDB-lite"/>
    </source>
</evidence>
<dbReference type="GO" id="GO:0034497">
    <property type="term" value="P:protein localization to phagophore assembly site"/>
    <property type="evidence" value="ECO:0007669"/>
    <property type="project" value="TreeGrafter"/>
</dbReference>
<dbReference type="PANTHER" id="PTHR13430">
    <property type="match status" value="1"/>
</dbReference>
<dbReference type="PANTHER" id="PTHR13430:SF4">
    <property type="entry name" value="AUTOPHAGY-RELATED PROTEIN 13"/>
    <property type="match status" value="1"/>
</dbReference>
<accession>A0A559MD55</accession>
<keyword evidence="8" id="KW-1185">Reference proteome</keyword>
<sequence length="968" mass="103730">MHQHPRPSPMTASSASSPRTNPTRTNNPREEGPGSHTRSNSDMPVYNEGDDGSGDSGVMHSNGPSKDSVKKLDQIIQNFHTKAAIVVLQSRMSLPILYTKDGSKKVNKWFQIETDDTTAFRDDLSVWRTSGGFENRPPPLILETYLDTSALTSRHSLVIVDDNGKRWDVLEALNNSSGSNDGGSRIRKRNNEVVLERWRIELKGSPRERTYDFTSTLPTVYKKCIVFFRSLYATAKFTPAWRFAKALAKSGATNNLLQVKCRILSGDVPPSRFDALTHPLCENGGPVTTDYFLGTTDTPAGHFSAEVSYRNDCNFRVDDSETMLSSRFMGVDEHYFAPSIASKDDNRRRATRTAEVGSLPAHRHRLDNTEPIQAYGSLSTFHGDAPPRGSSPISALRAAKPMGSDTSSPPQDSFPKTRPIQTSRGSLKSTETIPMARRPSVSFQPFKAGSLSSSPGRGGSLQNTGDMLPPQSPQSLPRASGISALTQARNRSSLTAGMPASLRGGPIVTDSTVPPSSSGSPKPASISRYSSSFTHRRGRSSFGGGSKLVDDDQGSSGKQSLSSSIQPGSGILAEAGGGSSGSLQTDDDNISEFLKLLDSKKNLQSFEPSGEASTKRTAAQLSKYQSMRESNNLLTESMSSSTMMHRSSSSSSRQLSSVPPMVAATSLSPSSSPGKPVSPHTPHTPAIPSRLSANSIAEYSVPQRVSHRSRASLEARLEDVTDDSLSNEGTNAIDIPTSPRTYYPHVRRSSSVAQQHRALPVEDDLGDLPFAIHRSISLGADDREPPSLSALLGLGQAAENEASASASSPSPSRMLQPAAHISEPTDHEASSLEANESEAPQVPRGFCAGSTNSPYRPRLGRMGGRGVTPPQTGSYSSLIERGSGSGTSTSDRAGGGRYSFTRTAGMYETDDELLLFDMSEIGRDQSRRSIEEPRGGGTLGTSDRGGYESGRGGDSGSSSRRGSRRGGW</sequence>
<organism evidence="7 8">
    <name type="scientific">Lachnellula willkommii</name>
    <dbReference type="NCBI Taxonomy" id="215461"/>
    <lineage>
        <taxon>Eukaryota</taxon>
        <taxon>Fungi</taxon>
        <taxon>Dikarya</taxon>
        <taxon>Ascomycota</taxon>
        <taxon>Pezizomycotina</taxon>
        <taxon>Leotiomycetes</taxon>
        <taxon>Helotiales</taxon>
        <taxon>Lachnaceae</taxon>
        <taxon>Lachnellula</taxon>
    </lineage>
</organism>
<evidence type="ECO:0000256" key="4">
    <source>
        <dbReference type="RuleBase" id="RU361214"/>
    </source>
</evidence>
<dbReference type="GO" id="GO:0005829">
    <property type="term" value="C:cytosol"/>
    <property type="evidence" value="ECO:0007669"/>
    <property type="project" value="TreeGrafter"/>
</dbReference>
<feature type="compositionally biased region" description="Low complexity" evidence="5">
    <location>
        <begin position="800"/>
        <end position="812"/>
    </location>
</feature>
<gene>
    <name evidence="7" type="primary">atg13</name>
    <name evidence="7" type="ORF">LAWI1_G005555</name>
</gene>
<dbReference type="InterPro" id="IPR036570">
    <property type="entry name" value="HORMA_dom_sf"/>
</dbReference>
<evidence type="ECO:0000313" key="8">
    <source>
        <dbReference type="Proteomes" id="UP000315522"/>
    </source>
</evidence>
<feature type="region of interest" description="Disordered" evidence="5">
    <location>
        <begin position="923"/>
        <end position="968"/>
    </location>
</feature>
<dbReference type="GO" id="GO:1990316">
    <property type="term" value="C:Atg1/ULK1 kinase complex"/>
    <property type="evidence" value="ECO:0007669"/>
    <property type="project" value="InterPro"/>
</dbReference>
<feature type="region of interest" description="Disordered" evidence="5">
    <location>
        <begin position="344"/>
        <end position="478"/>
    </location>
</feature>
<proteinExistence type="inferred from homology"/>
<evidence type="ECO:0000256" key="2">
    <source>
        <dbReference type="ARBA" id="ARBA00013801"/>
    </source>
</evidence>
<evidence type="ECO:0000256" key="3">
    <source>
        <dbReference type="ARBA" id="ARBA00023006"/>
    </source>
</evidence>
<evidence type="ECO:0000313" key="7">
    <source>
        <dbReference type="EMBL" id="TVY90876.1"/>
    </source>
</evidence>
<feature type="compositionally biased region" description="Polar residues" evidence="5">
    <location>
        <begin position="605"/>
        <end position="628"/>
    </location>
</feature>
<dbReference type="GO" id="GO:0000423">
    <property type="term" value="P:mitophagy"/>
    <property type="evidence" value="ECO:0007669"/>
    <property type="project" value="TreeGrafter"/>
</dbReference>
<feature type="region of interest" description="Disordered" evidence="5">
    <location>
        <begin position="719"/>
        <end position="741"/>
    </location>
</feature>
<dbReference type="Proteomes" id="UP000315522">
    <property type="component" value="Unassembled WGS sequence"/>
</dbReference>
<feature type="region of interest" description="Disordered" evidence="5">
    <location>
        <begin position="800"/>
        <end position="897"/>
    </location>
</feature>
<comment type="similarity">
    <text evidence="1 4">Belongs to the ATG13 family. Fungi subfamily.</text>
</comment>
<name>A0A559MD55_9HELO</name>
<protein>
    <recommendedName>
        <fullName evidence="2 4">Autophagy-related protein 13</fullName>
    </recommendedName>
</protein>
<dbReference type="GO" id="GO:0000407">
    <property type="term" value="C:phagophore assembly site"/>
    <property type="evidence" value="ECO:0007669"/>
    <property type="project" value="TreeGrafter"/>
</dbReference>
<comment type="caution">
    <text evidence="7">The sequence shown here is derived from an EMBL/GenBank/DDBJ whole genome shotgun (WGS) entry which is preliminary data.</text>
</comment>
<keyword evidence="3 4" id="KW-0072">Autophagy</keyword>
<feature type="compositionally biased region" description="Low complexity" evidence="5">
    <location>
        <begin position="666"/>
        <end position="678"/>
    </location>
</feature>
<dbReference type="InterPro" id="IPR040182">
    <property type="entry name" value="ATG13"/>
</dbReference>
<dbReference type="EMBL" id="QGML01000717">
    <property type="protein sequence ID" value="TVY90876.1"/>
    <property type="molecule type" value="Genomic_DNA"/>
</dbReference>
<dbReference type="Pfam" id="PF10033">
    <property type="entry name" value="ATG13"/>
    <property type="match status" value="1"/>
</dbReference>
<feature type="region of interest" description="Disordered" evidence="5">
    <location>
        <begin position="491"/>
        <end position="586"/>
    </location>
</feature>